<comment type="caution">
    <text evidence="3">The sequence shown here is derived from an EMBL/GenBank/DDBJ whole genome shotgun (WGS) entry which is preliminary data.</text>
</comment>
<evidence type="ECO:0000313" key="4">
    <source>
        <dbReference type="Proteomes" id="UP000533598"/>
    </source>
</evidence>
<feature type="transmembrane region" description="Helical" evidence="1">
    <location>
        <begin position="12"/>
        <end position="30"/>
    </location>
</feature>
<gene>
    <name evidence="3" type="ORF">HNR67_008121</name>
</gene>
<sequence length="380" mass="40516">MGESVTRLTRRGVAVLVFAVLLLIAGVLAGHPLLRALGGLCAGAVGAALALVVRRPKVAVTREVYPDRVERGRPALARLLVRNPGTRRQVAFTAGDRLGEGVHEVRVNALPPGTEASYHYELSTRKRGRLPVGPLVLERTDPLGLARGTLSTGTAAIVWVHPRRHPLRLAVRGTPRHHHEGRVAEDLHGSLDLREVREYQPGDEVRHLHWKAAARTGRLMVRQYADPDQPRLTLLLDTRAESLSAQGFEEAVEVAASVLHAAALGGQRCRLVTPGGVDLSTSDGPAAARRLLDELCELPQDTASALAPPALAQSRSRDGALVVVTGVTLDESSALARLRARYPATTVVALGESVVPVPAGRVIQAVDAAAAVRRWNAVTG</sequence>
<dbReference type="Proteomes" id="UP000533598">
    <property type="component" value="Unassembled WGS sequence"/>
</dbReference>
<reference evidence="3 4" key="1">
    <citation type="submission" date="2020-08" db="EMBL/GenBank/DDBJ databases">
        <title>Sequencing the genomes of 1000 actinobacteria strains.</title>
        <authorList>
            <person name="Klenk H.-P."/>
        </authorList>
    </citation>
    <scope>NUCLEOTIDE SEQUENCE [LARGE SCALE GENOMIC DNA]</scope>
    <source>
        <strain evidence="3 4">DSM 44230</strain>
    </source>
</reference>
<accession>A0A7W7CIT0</accession>
<keyword evidence="1" id="KW-1133">Transmembrane helix</keyword>
<protein>
    <submittedName>
        <fullName evidence="3">Uncharacterized protein (DUF58 family)</fullName>
    </submittedName>
</protein>
<evidence type="ECO:0000259" key="2">
    <source>
        <dbReference type="Pfam" id="PF01882"/>
    </source>
</evidence>
<dbReference type="Pfam" id="PF01882">
    <property type="entry name" value="DUF58"/>
    <property type="match status" value="1"/>
</dbReference>
<proteinExistence type="predicted"/>
<keyword evidence="1" id="KW-0472">Membrane</keyword>
<name>A0A7W7CIT0_9PSEU</name>
<dbReference type="PANTHER" id="PTHR34351">
    <property type="entry name" value="SLR1927 PROTEIN-RELATED"/>
    <property type="match status" value="1"/>
</dbReference>
<keyword evidence="4" id="KW-1185">Reference proteome</keyword>
<feature type="domain" description="DUF58" evidence="2">
    <location>
        <begin position="195"/>
        <end position="341"/>
    </location>
</feature>
<keyword evidence="1" id="KW-0812">Transmembrane</keyword>
<dbReference type="AlphaFoldDB" id="A0A7W7CIT0"/>
<dbReference type="InterPro" id="IPR002881">
    <property type="entry name" value="DUF58"/>
</dbReference>
<evidence type="ECO:0000313" key="3">
    <source>
        <dbReference type="EMBL" id="MBB4682003.1"/>
    </source>
</evidence>
<dbReference type="PANTHER" id="PTHR34351:SF1">
    <property type="entry name" value="SLR1927 PROTEIN"/>
    <property type="match status" value="1"/>
</dbReference>
<evidence type="ECO:0000256" key="1">
    <source>
        <dbReference type="SAM" id="Phobius"/>
    </source>
</evidence>
<dbReference type="EMBL" id="JACHMH010000001">
    <property type="protein sequence ID" value="MBB4682003.1"/>
    <property type="molecule type" value="Genomic_DNA"/>
</dbReference>
<organism evidence="3 4">
    <name type="scientific">Crossiella cryophila</name>
    <dbReference type="NCBI Taxonomy" id="43355"/>
    <lineage>
        <taxon>Bacteria</taxon>
        <taxon>Bacillati</taxon>
        <taxon>Actinomycetota</taxon>
        <taxon>Actinomycetes</taxon>
        <taxon>Pseudonocardiales</taxon>
        <taxon>Pseudonocardiaceae</taxon>
        <taxon>Crossiella</taxon>
    </lineage>
</organism>
<dbReference type="RefSeq" id="WP_185008983.1">
    <property type="nucleotide sequence ID" value="NZ_BAAAUI010000088.1"/>
</dbReference>